<evidence type="ECO:0000259" key="1">
    <source>
        <dbReference type="Pfam" id="PF03551"/>
    </source>
</evidence>
<name>A0A3E3K5I9_9FIRM</name>
<gene>
    <name evidence="2" type="ORF">DW016_01215</name>
</gene>
<dbReference type="EMBL" id="QVLX01000001">
    <property type="protein sequence ID" value="RGE89919.1"/>
    <property type="molecule type" value="Genomic_DNA"/>
</dbReference>
<accession>A0A3E3K5I9</accession>
<organism evidence="2 3">
    <name type="scientific">Sellimonas intestinalis</name>
    <dbReference type="NCBI Taxonomy" id="1653434"/>
    <lineage>
        <taxon>Bacteria</taxon>
        <taxon>Bacillati</taxon>
        <taxon>Bacillota</taxon>
        <taxon>Clostridia</taxon>
        <taxon>Lachnospirales</taxon>
        <taxon>Lachnospiraceae</taxon>
        <taxon>Sellimonas</taxon>
    </lineage>
</organism>
<dbReference type="RefSeq" id="WP_048621870.1">
    <property type="nucleotide sequence ID" value="NZ_BAABYU010000001.1"/>
</dbReference>
<comment type="caution">
    <text evidence="2">The sequence shown here is derived from an EMBL/GenBank/DDBJ whole genome shotgun (WGS) entry which is preliminary data.</text>
</comment>
<dbReference type="InterPro" id="IPR036388">
    <property type="entry name" value="WH-like_DNA-bd_sf"/>
</dbReference>
<dbReference type="Gene3D" id="1.10.10.10">
    <property type="entry name" value="Winged helix-like DNA-binding domain superfamily/Winged helix DNA-binding domain"/>
    <property type="match status" value="1"/>
</dbReference>
<dbReference type="InterPro" id="IPR036390">
    <property type="entry name" value="WH_DNA-bd_sf"/>
</dbReference>
<dbReference type="InterPro" id="IPR005149">
    <property type="entry name" value="Tscrpt_reg_PadR_N"/>
</dbReference>
<dbReference type="Proteomes" id="UP000261080">
    <property type="component" value="Unassembled WGS sequence"/>
</dbReference>
<reference evidence="2 3" key="1">
    <citation type="submission" date="2018-08" db="EMBL/GenBank/DDBJ databases">
        <title>A genome reference for cultivated species of the human gut microbiota.</title>
        <authorList>
            <person name="Zou Y."/>
            <person name="Xue W."/>
            <person name="Luo G."/>
        </authorList>
    </citation>
    <scope>NUCLEOTIDE SEQUENCE [LARGE SCALE GENOMIC DNA]</scope>
    <source>
        <strain evidence="2 3">AF37-2AT</strain>
    </source>
</reference>
<dbReference type="AlphaFoldDB" id="A0A3E3K5I9"/>
<feature type="domain" description="Transcription regulator PadR N-terminal" evidence="1">
    <location>
        <begin position="8"/>
        <end position="82"/>
    </location>
</feature>
<dbReference type="OrthoDB" id="9808762at2"/>
<dbReference type="GeneID" id="97192826"/>
<protein>
    <submittedName>
        <fullName evidence="2">PadR family transcriptional regulator</fullName>
    </submittedName>
</protein>
<dbReference type="PANTHER" id="PTHR33169:SF14">
    <property type="entry name" value="TRANSCRIPTIONAL REGULATOR RV3488"/>
    <property type="match status" value="1"/>
</dbReference>
<dbReference type="PANTHER" id="PTHR33169">
    <property type="entry name" value="PADR-FAMILY TRANSCRIPTIONAL REGULATOR"/>
    <property type="match status" value="1"/>
</dbReference>
<keyword evidence="3" id="KW-1185">Reference proteome</keyword>
<dbReference type="SUPFAM" id="SSF46785">
    <property type="entry name" value="Winged helix' DNA-binding domain"/>
    <property type="match status" value="1"/>
</dbReference>
<dbReference type="InterPro" id="IPR052509">
    <property type="entry name" value="Metal_resp_DNA-bind_regulator"/>
</dbReference>
<proteinExistence type="predicted"/>
<dbReference type="Pfam" id="PF03551">
    <property type="entry name" value="PadR"/>
    <property type="match status" value="1"/>
</dbReference>
<evidence type="ECO:0000313" key="2">
    <source>
        <dbReference type="EMBL" id="RGE89919.1"/>
    </source>
</evidence>
<evidence type="ECO:0000313" key="3">
    <source>
        <dbReference type="Proteomes" id="UP000261080"/>
    </source>
</evidence>
<sequence length="175" mass="20016">MATIDLIVLGILKKEPLSAYDIQKLVEYRNISKWVKISTPSIYKKVIQLEEKGYISSHIEKEGKMPEKSVYTLTEKGKQQFEKLMIEISCKPINIFLDFNAVIVNLDSMPKERQQECLDNIESSMAVLKTYLEENIALKKSDDDIPTTGMAVLQQQYILAGAIEEWIASLRKSLE</sequence>